<dbReference type="InterPro" id="IPR016032">
    <property type="entry name" value="Sig_transdc_resp-reg_C-effctor"/>
</dbReference>
<dbReference type="SMART" id="SM00421">
    <property type="entry name" value="HTH_LUXR"/>
    <property type="match status" value="1"/>
</dbReference>
<evidence type="ECO:0000313" key="4">
    <source>
        <dbReference type="Proteomes" id="UP001149140"/>
    </source>
</evidence>
<dbReference type="InterPro" id="IPR036388">
    <property type="entry name" value="WH-like_DNA-bd_sf"/>
</dbReference>
<evidence type="ECO:0000256" key="1">
    <source>
        <dbReference type="ARBA" id="ARBA00022553"/>
    </source>
</evidence>
<keyword evidence="1" id="KW-0597">Phosphoprotein</keyword>
<name>A0A9X3MRI0_9ACTN</name>
<protein>
    <submittedName>
        <fullName evidence="3">FHA domain-containing protein</fullName>
    </submittedName>
</protein>
<dbReference type="Gene3D" id="1.10.10.10">
    <property type="entry name" value="Winged helix-like DNA-binding domain superfamily/Winged helix DNA-binding domain"/>
    <property type="match status" value="1"/>
</dbReference>
<dbReference type="Pfam" id="PF00196">
    <property type="entry name" value="GerE"/>
    <property type="match status" value="1"/>
</dbReference>
<dbReference type="AlphaFoldDB" id="A0A9X3MRI0"/>
<sequence>MEVHVSESATVASGLQLLVTLERLGLPLLQRTRGDGFAEVVVLEAGDDHLTVGRAVDCDVVIDDDPGVSRTHLELVRLGDGWVVEDRGLSRNGTWVDDARLDGRRRLGDGARVRIGHTVLSYRAGAVRPVDATVTATGESAPAITAAQRAVLVAFVRPVLSGAASPAGNAEIAAALVISPETVKSHLKDLYERFGLDAVAPAAKRAELAARAVRLGVVGRADL</sequence>
<gene>
    <name evidence="3" type="ORF">OM076_09950</name>
</gene>
<accession>A0A9X3MRI0</accession>
<organism evidence="3 4">
    <name type="scientific">Solirubrobacter ginsenosidimutans</name>
    <dbReference type="NCBI Taxonomy" id="490573"/>
    <lineage>
        <taxon>Bacteria</taxon>
        <taxon>Bacillati</taxon>
        <taxon>Actinomycetota</taxon>
        <taxon>Thermoleophilia</taxon>
        <taxon>Solirubrobacterales</taxon>
        <taxon>Solirubrobacteraceae</taxon>
        <taxon>Solirubrobacter</taxon>
    </lineage>
</organism>
<keyword evidence="4" id="KW-1185">Reference proteome</keyword>
<dbReference type="SUPFAM" id="SSF46894">
    <property type="entry name" value="C-terminal effector domain of the bipartite response regulators"/>
    <property type="match status" value="1"/>
</dbReference>
<evidence type="ECO:0000259" key="2">
    <source>
        <dbReference type="PROSITE" id="PS50006"/>
    </source>
</evidence>
<dbReference type="RefSeq" id="WP_270039512.1">
    <property type="nucleotide sequence ID" value="NZ_JAPDOD010000006.1"/>
</dbReference>
<reference evidence="3" key="1">
    <citation type="submission" date="2022-10" db="EMBL/GenBank/DDBJ databases">
        <title>The WGS of Solirubrobacter ginsenosidimutans DSM 21036.</title>
        <authorList>
            <person name="Jiang Z."/>
        </authorList>
    </citation>
    <scope>NUCLEOTIDE SEQUENCE</scope>
    <source>
        <strain evidence="3">DSM 21036</strain>
    </source>
</reference>
<dbReference type="CDD" id="cd00060">
    <property type="entry name" value="FHA"/>
    <property type="match status" value="1"/>
</dbReference>
<dbReference type="SUPFAM" id="SSF49879">
    <property type="entry name" value="SMAD/FHA domain"/>
    <property type="match status" value="1"/>
</dbReference>
<dbReference type="GO" id="GO:0006355">
    <property type="term" value="P:regulation of DNA-templated transcription"/>
    <property type="evidence" value="ECO:0007669"/>
    <property type="project" value="InterPro"/>
</dbReference>
<dbReference type="InterPro" id="IPR008984">
    <property type="entry name" value="SMAD_FHA_dom_sf"/>
</dbReference>
<dbReference type="InterPro" id="IPR000792">
    <property type="entry name" value="Tscrpt_reg_LuxR_C"/>
</dbReference>
<dbReference type="SMART" id="SM00240">
    <property type="entry name" value="FHA"/>
    <property type="match status" value="1"/>
</dbReference>
<feature type="domain" description="FHA" evidence="2">
    <location>
        <begin position="50"/>
        <end position="101"/>
    </location>
</feature>
<comment type="caution">
    <text evidence="3">The sequence shown here is derived from an EMBL/GenBank/DDBJ whole genome shotgun (WGS) entry which is preliminary data.</text>
</comment>
<dbReference type="InterPro" id="IPR000253">
    <property type="entry name" value="FHA_dom"/>
</dbReference>
<dbReference type="Proteomes" id="UP001149140">
    <property type="component" value="Unassembled WGS sequence"/>
</dbReference>
<evidence type="ECO:0000313" key="3">
    <source>
        <dbReference type="EMBL" id="MDA0160586.1"/>
    </source>
</evidence>
<dbReference type="EMBL" id="JAPDOD010000006">
    <property type="protein sequence ID" value="MDA0160586.1"/>
    <property type="molecule type" value="Genomic_DNA"/>
</dbReference>
<proteinExistence type="predicted"/>
<dbReference type="GO" id="GO:0003677">
    <property type="term" value="F:DNA binding"/>
    <property type="evidence" value="ECO:0007669"/>
    <property type="project" value="InterPro"/>
</dbReference>
<dbReference type="PROSITE" id="PS50006">
    <property type="entry name" value="FHA_DOMAIN"/>
    <property type="match status" value="1"/>
</dbReference>
<dbReference type="Pfam" id="PF00498">
    <property type="entry name" value="FHA"/>
    <property type="match status" value="1"/>
</dbReference>
<dbReference type="Gene3D" id="2.60.200.20">
    <property type="match status" value="1"/>
</dbReference>